<feature type="transmembrane region" description="Helical" evidence="1">
    <location>
        <begin position="66"/>
        <end position="83"/>
    </location>
</feature>
<keyword evidence="3" id="KW-1185">Reference proteome</keyword>
<evidence type="ECO:0000313" key="2">
    <source>
        <dbReference type="EMBL" id="TKC04581.1"/>
    </source>
</evidence>
<protein>
    <submittedName>
        <fullName evidence="2">Uncharacterized protein</fullName>
    </submittedName>
</protein>
<keyword evidence="1" id="KW-0472">Membrane</keyword>
<dbReference type="AlphaFoldDB" id="A0A4U1CEF9"/>
<evidence type="ECO:0000313" key="3">
    <source>
        <dbReference type="Proteomes" id="UP000309488"/>
    </source>
</evidence>
<dbReference type="OrthoDB" id="1069342at2"/>
<reference evidence="2 3" key="1">
    <citation type="submission" date="2019-04" db="EMBL/GenBank/DDBJ databases">
        <title>Pedobacter sp. RP-3-22 sp. nov., isolated from Arctic soil.</title>
        <authorList>
            <person name="Dahal R.H."/>
            <person name="Kim D.-U."/>
        </authorList>
    </citation>
    <scope>NUCLEOTIDE SEQUENCE [LARGE SCALE GENOMIC DNA]</scope>
    <source>
        <strain evidence="2 3">RP-3-22</strain>
    </source>
</reference>
<evidence type="ECO:0000256" key="1">
    <source>
        <dbReference type="SAM" id="Phobius"/>
    </source>
</evidence>
<organism evidence="2 3">
    <name type="scientific">Pedobacter polaris</name>
    <dbReference type="NCBI Taxonomy" id="2571273"/>
    <lineage>
        <taxon>Bacteria</taxon>
        <taxon>Pseudomonadati</taxon>
        <taxon>Bacteroidota</taxon>
        <taxon>Sphingobacteriia</taxon>
        <taxon>Sphingobacteriales</taxon>
        <taxon>Sphingobacteriaceae</taxon>
        <taxon>Pedobacter</taxon>
    </lineage>
</organism>
<feature type="transmembrane region" description="Helical" evidence="1">
    <location>
        <begin position="5"/>
        <end position="22"/>
    </location>
</feature>
<keyword evidence="1" id="KW-0812">Transmembrane</keyword>
<dbReference type="RefSeq" id="WP_136844193.1">
    <property type="nucleotide sequence ID" value="NZ_SWBR01000007.1"/>
</dbReference>
<sequence>MKKHYLYILPALLISLFIYLFYRTEKTVVNDLLINLISKENYIFLKQFITQKIPLNEYIIFSLPEGLWVFCITLTSNDIYFIFKDKEIDLAFLPLLFSVGLELLQLFHITNGWFDLLDVLISLFFWFVAYFVIDYKFSKQDFFKSFNNRSIAFLVSYAIVYLAHVWQ</sequence>
<name>A0A4U1CEF9_9SPHI</name>
<feature type="transmembrane region" description="Helical" evidence="1">
    <location>
        <begin position="90"/>
        <end position="107"/>
    </location>
</feature>
<comment type="caution">
    <text evidence="2">The sequence shown here is derived from an EMBL/GenBank/DDBJ whole genome shotgun (WGS) entry which is preliminary data.</text>
</comment>
<accession>A0A4U1CEF9</accession>
<dbReference type="Proteomes" id="UP000309488">
    <property type="component" value="Unassembled WGS sequence"/>
</dbReference>
<keyword evidence="1" id="KW-1133">Transmembrane helix</keyword>
<dbReference type="EMBL" id="SWBR01000007">
    <property type="protein sequence ID" value="TKC04581.1"/>
    <property type="molecule type" value="Genomic_DNA"/>
</dbReference>
<proteinExistence type="predicted"/>
<feature type="transmembrane region" description="Helical" evidence="1">
    <location>
        <begin position="145"/>
        <end position="166"/>
    </location>
</feature>
<gene>
    <name evidence="2" type="ORF">FA048_19150</name>
</gene>
<feature type="transmembrane region" description="Helical" evidence="1">
    <location>
        <begin position="113"/>
        <end position="133"/>
    </location>
</feature>